<evidence type="ECO:0000256" key="13">
    <source>
        <dbReference type="RuleBase" id="RU004279"/>
    </source>
</evidence>
<dbReference type="Gene3D" id="3.30.70.2850">
    <property type="match status" value="1"/>
</dbReference>
<feature type="region of interest" description="Disordered" evidence="14">
    <location>
        <begin position="1945"/>
        <end position="1998"/>
    </location>
</feature>
<dbReference type="InterPro" id="IPR007080">
    <property type="entry name" value="RNA_pol_Rpb1_1"/>
</dbReference>
<feature type="compositionally biased region" description="Acidic residues" evidence="14">
    <location>
        <begin position="1970"/>
        <end position="1998"/>
    </location>
</feature>
<dbReference type="InterPro" id="IPR038120">
    <property type="entry name" value="Rpb1_funnel_sf"/>
</dbReference>
<keyword evidence="4 13" id="KW-0808">Transferase</keyword>
<dbReference type="Pfam" id="PF05000">
    <property type="entry name" value="RNA_pol_Rpb1_4"/>
    <property type="match status" value="1"/>
</dbReference>
<dbReference type="InterPro" id="IPR047107">
    <property type="entry name" value="DNA-dir_RNA_pol1_lsu_C"/>
</dbReference>
<dbReference type="Pfam" id="PF04997">
    <property type="entry name" value="RNA_pol_Rpb1_1"/>
    <property type="match status" value="1"/>
</dbReference>
<evidence type="ECO:0000259" key="15">
    <source>
        <dbReference type="PROSITE" id="PS50016"/>
    </source>
</evidence>
<dbReference type="PANTHER" id="PTHR19376">
    <property type="entry name" value="DNA-DIRECTED RNA POLYMERASE"/>
    <property type="match status" value="1"/>
</dbReference>
<comment type="function">
    <text evidence="13">DNA-dependent RNA polymerase catalyzes the transcription of DNA into RNA using the four ribonucleoside triphosphates as substrates.</text>
</comment>
<evidence type="ECO:0000256" key="6">
    <source>
        <dbReference type="ARBA" id="ARBA00022723"/>
    </source>
</evidence>
<dbReference type="GO" id="GO:0008270">
    <property type="term" value="F:zinc ion binding"/>
    <property type="evidence" value="ECO:0007669"/>
    <property type="project" value="UniProtKB-KW"/>
</dbReference>
<dbReference type="Pfam" id="PF00623">
    <property type="entry name" value="RNA_pol_Rpb1_2"/>
    <property type="match status" value="1"/>
</dbReference>
<keyword evidence="8" id="KW-0862">Zinc</keyword>
<evidence type="ECO:0000313" key="17">
    <source>
        <dbReference type="Proteomes" id="UP000683360"/>
    </source>
</evidence>
<dbReference type="GO" id="GO:0005736">
    <property type="term" value="C:RNA polymerase I complex"/>
    <property type="evidence" value="ECO:0007669"/>
    <property type="project" value="TreeGrafter"/>
</dbReference>
<keyword evidence="9" id="KW-0460">Magnesium</keyword>
<dbReference type="InterPro" id="IPR019787">
    <property type="entry name" value="Znf_PHD-finger"/>
</dbReference>
<evidence type="ECO:0000256" key="1">
    <source>
        <dbReference type="ARBA" id="ARBA00004123"/>
    </source>
</evidence>
<dbReference type="FunFam" id="3.30.1490.180:FF:000003">
    <property type="entry name" value="DNA-directed RNA polymerase subunit"/>
    <property type="match status" value="1"/>
</dbReference>
<dbReference type="InterPro" id="IPR044893">
    <property type="entry name" value="RNA_pol_Rpb1_clamp_domain"/>
</dbReference>
<dbReference type="OrthoDB" id="270392at2759"/>
<keyword evidence="10 13" id="KW-0804">Transcription</keyword>
<dbReference type="InterPro" id="IPR005135">
    <property type="entry name" value="Endo/exonuclease/phosphatase"/>
</dbReference>
<dbReference type="Gene3D" id="6.10.250.2940">
    <property type="match status" value="1"/>
</dbReference>
<evidence type="ECO:0000256" key="12">
    <source>
        <dbReference type="PROSITE-ProRule" id="PRU00146"/>
    </source>
</evidence>
<accession>A0A8S3U6W7</accession>
<dbReference type="SMART" id="SM00249">
    <property type="entry name" value="PHD"/>
    <property type="match status" value="1"/>
</dbReference>
<dbReference type="SUPFAM" id="SSF57903">
    <property type="entry name" value="FYVE/PHD zinc finger"/>
    <property type="match status" value="1"/>
</dbReference>
<dbReference type="GO" id="GO:0003899">
    <property type="term" value="F:DNA-directed RNA polymerase activity"/>
    <property type="evidence" value="ECO:0007669"/>
    <property type="project" value="UniProtKB-EC"/>
</dbReference>
<evidence type="ECO:0000256" key="8">
    <source>
        <dbReference type="ARBA" id="ARBA00022833"/>
    </source>
</evidence>
<evidence type="ECO:0000256" key="4">
    <source>
        <dbReference type="ARBA" id="ARBA00022679"/>
    </source>
</evidence>
<evidence type="ECO:0000313" key="16">
    <source>
        <dbReference type="EMBL" id="CAG2236418.1"/>
    </source>
</evidence>
<dbReference type="EC" id="2.7.7.6" evidence="13"/>
<dbReference type="EMBL" id="CAJPWZ010002355">
    <property type="protein sequence ID" value="CAG2236418.1"/>
    <property type="molecule type" value="Genomic_DNA"/>
</dbReference>
<feature type="compositionally biased region" description="Acidic residues" evidence="14">
    <location>
        <begin position="797"/>
        <end position="810"/>
    </location>
</feature>
<organism evidence="16 17">
    <name type="scientific">Mytilus edulis</name>
    <name type="common">Blue mussel</name>
    <dbReference type="NCBI Taxonomy" id="6550"/>
    <lineage>
        <taxon>Eukaryota</taxon>
        <taxon>Metazoa</taxon>
        <taxon>Spiralia</taxon>
        <taxon>Lophotrochozoa</taxon>
        <taxon>Mollusca</taxon>
        <taxon>Bivalvia</taxon>
        <taxon>Autobranchia</taxon>
        <taxon>Pteriomorphia</taxon>
        <taxon>Mytilida</taxon>
        <taxon>Mytiloidea</taxon>
        <taxon>Mytilidae</taxon>
        <taxon>Mytilinae</taxon>
        <taxon>Mytilus</taxon>
    </lineage>
</organism>
<keyword evidence="11" id="KW-0539">Nucleus</keyword>
<dbReference type="SMART" id="SM00663">
    <property type="entry name" value="RPOLA_N"/>
    <property type="match status" value="1"/>
</dbReference>
<evidence type="ECO:0000256" key="3">
    <source>
        <dbReference type="ARBA" id="ARBA00022478"/>
    </source>
</evidence>
<dbReference type="Pfam" id="PF04983">
    <property type="entry name" value="RNA_pol_Rpb1_3"/>
    <property type="match status" value="1"/>
</dbReference>
<evidence type="ECO:0000256" key="9">
    <source>
        <dbReference type="ARBA" id="ARBA00022842"/>
    </source>
</evidence>
<dbReference type="Proteomes" id="UP000683360">
    <property type="component" value="Unassembled WGS sequence"/>
</dbReference>
<comment type="similarity">
    <text evidence="2 13">Belongs to the RNA polymerase beta' chain family.</text>
</comment>
<dbReference type="InterPro" id="IPR019786">
    <property type="entry name" value="Zinc_finger_PHD-type_CS"/>
</dbReference>
<dbReference type="PANTHER" id="PTHR19376:SF11">
    <property type="entry name" value="DNA-DIRECTED RNA POLYMERASE I SUBUNIT RPA1"/>
    <property type="match status" value="1"/>
</dbReference>
<dbReference type="InterPro" id="IPR007081">
    <property type="entry name" value="RNA_pol_Rpb1_5"/>
</dbReference>
<dbReference type="Pfam" id="PF14529">
    <property type="entry name" value="Exo_endo_phos_2"/>
    <property type="match status" value="1"/>
</dbReference>
<dbReference type="InterPro" id="IPR001965">
    <property type="entry name" value="Znf_PHD"/>
</dbReference>
<evidence type="ECO:0000256" key="5">
    <source>
        <dbReference type="ARBA" id="ARBA00022695"/>
    </source>
</evidence>
<keyword evidence="17" id="KW-1185">Reference proteome</keyword>
<dbReference type="Gene3D" id="6.20.50.80">
    <property type="match status" value="1"/>
</dbReference>
<dbReference type="Gene3D" id="1.10.132.30">
    <property type="match status" value="1"/>
</dbReference>
<dbReference type="PROSITE" id="PS01359">
    <property type="entry name" value="ZF_PHD_1"/>
    <property type="match status" value="1"/>
</dbReference>
<dbReference type="Gene3D" id="4.10.860.120">
    <property type="entry name" value="RNA polymerase II, clamp domain"/>
    <property type="match status" value="1"/>
</dbReference>
<dbReference type="InterPro" id="IPR007066">
    <property type="entry name" value="RNA_pol_Rpb1_3"/>
</dbReference>
<proteinExistence type="inferred from homology"/>
<dbReference type="InterPro" id="IPR013083">
    <property type="entry name" value="Znf_RING/FYVE/PHD"/>
</dbReference>
<comment type="catalytic activity">
    <reaction evidence="13">
        <text>RNA(n) + a ribonucleoside 5'-triphosphate = RNA(n+1) + diphosphate</text>
        <dbReference type="Rhea" id="RHEA:21248"/>
        <dbReference type="Rhea" id="RHEA-COMP:14527"/>
        <dbReference type="Rhea" id="RHEA-COMP:17342"/>
        <dbReference type="ChEBI" id="CHEBI:33019"/>
        <dbReference type="ChEBI" id="CHEBI:61557"/>
        <dbReference type="ChEBI" id="CHEBI:140395"/>
        <dbReference type="EC" id="2.7.7.6"/>
    </reaction>
</comment>
<dbReference type="InterPro" id="IPR006592">
    <property type="entry name" value="RNA_pol_N"/>
</dbReference>
<comment type="subcellular location">
    <subcellularLocation>
        <location evidence="1">Nucleus</location>
    </subcellularLocation>
</comment>
<dbReference type="Gene3D" id="1.10.274.100">
    <property type="entry name" value="RNA polymerase Rpb1, domain 3"/>
    <property type="match status" value="1"/>
</dbReference>
<dbReference type="Gene3D" id="3.30.40.10">
    <property type="entry name" value="Zinc/RING finger domain, C3HC4 (zinc finger)"/>
    <property type="match status" value="1"/>
</dbReference>
<dbReference type="InterPro" id="IPR042102">
    <property type="entry name" value="RNA_pol_Rpb1_3_sf"/>
</dbReference>
<dbReference type="InterPro" id="IPR007083">
    <property type="entry name" value="RNA_pol_Rpb1_4"/>
</dbReference>
<keyword evidence="6" id="KW-0479">Metal-binding</keyword>
<dbReference type="CDD" id="cd01435">
    <property type="entry name" value="RNAP_I_RPA1_N"/>
    <property type="match status" value="1"/>
</dbReference>
<evidence type="ECO:0000256" key="2">
    <source>
        <dbReference type="ARBA" id="ARBA00006460"/>
    </source>
</evidence>
<dbReference type="InterPro" id="IPR036691">
    <property type="entry name" value="Endo/exonu/phosph_ase_sf"/>
</dbReference>
<dbReference type="CDD" id="cd00084">
    <property type="entry name" value="HMG-box_SF"/>
    <property type="match status" value="1"/>
</dbReference>
<evidence type="ECO:0000256" key="7">
    <source>
        <dbReference type="ARBA" id="ARBA00022771"/>
    </source>
</evidence>
<dbReference type="SUPFAM" id="SSF56219">
    <property type="entry name" value="DNase I-like"/>
    <property type="match status" value="1"/>
</dbReference>
<dbReference type="Gene3D" id="3.30.1490.180">
    <property type="entry name" value="RNA polymerase ii"/>
    <property type="match status" value="1"/>
</dbReference>
<gene>
    <name evidence="16" type="ORF">MEDL_48952</name>
</gene>
<evidence type="ECO:0000256" key="10">
    <source>
        <dbReference type="ARBA" id="ARBA00023163"/>
    </source>
</evidence>
<evidence type="ECO:0000256" key="11">
    <source>
        <dbReference type="ARBA" id="ARBA00023242"/>
    </source>
</evidence>
<name>A0A8S3U6W7_MYTED</name>
<protein>
    <recommendedName>
        <fullName evidence="13">DNA-directed RNA polymerase subunit</fullName>
        <ecNumber evidence="13">2.7.7.6</ecNumber>
    </recommendedName>
</protein>
<keyword evidence="5 13" id="KW-0548">Nucleotidyltransferase</keyword>
<feature type="region of interest" description="Disordered" evidence="14">
    <location>
        <begin position="779"/>
        <end position="825"/>
    </location>
</feature>
<dbReference type="Gene3D" id="1.10.150.390">
    <property type="match status" value="1"/>
</dbReference>
<feature type="compositionally biased region" description="Basic and acidic residues" evidence="14">
    <location>
        <begin position="1960"/>
        <end position="1969"/>
    </location>
</feature>
<dbReference type="InterPro" id="IPR000722">
    <property type="entry name" value="RNA_pol_asu"/>
</dbReference>
<keyword evidence="3 13" id="KW-0240">DNA-directed RNA polymerase</keyword>
<dbReference type="InterPro" id="IPR011011">
    <property type="entry name" value="Znf_FYVE_PHD"/>
</dbReference>
<evidence type="ECO:0000256" key="14">
    <source>
        <dbReference type="SAM" id="MobiDB-lite"/>
    </source>
</evidence>
<dbReference type="InterPro" id="IPR045867">
    <property type="entry name" value="DNA-dir_RpoC_beta_prime"/>
</dbReference>
<reference evidence="16" key="1">
    <citation type="submission" date="2021-03" db="EMBL/GenBank/DDBJ databases">
        <authorList>
            <person name="Bekaert M."/>
        </authorList>
    </citation>
    <scope>NUCLEOTIDE SEQUENCE</scope>
</reference>
<dbReference type="FunFam" id="2.40.40.20:FF:000019">
    <property type="entry name" value="DNA-directed RNA polymerase II subunit RPB1"/>
    <property type="match status" value="1"/>
</dbReference>
<dbReference type="CDD" id="cd02735">
    <property type="entry name" value="RNAP_I_Rpa1_C"/>
    <property type="match status" value="1"/>
</dbReference>
<feature type="domain" description="PHD-type" evidence="15">
    <location>
        <begin position="49"/>
        <end position="105"/>
    </location>
</feature>
<dbReference type="PROSITE" id="PS50016">
    <property type="entry name" value="ZF_PHD_2"/>
    <property type="match status" value="1"/>
</dbReference>
<sequence>MFESIKHRKVFSSSYKNNRKLTLLYLCVLLLNQSLDINPNPGPTLNETKYDCGFCKTEVCWSDKGIMCDSCDQWYHTSCQGVGNETYNMLSDSKHIWYCLRCALPNYSGGLFESLDTLSDTNIFDSLNLDASSCSEILDPPQATSSPKPILKTTKKPKTTAKKANKRLTILNINCQSIKSKVADLHQVIDQVKPDIIVGTESWLTPDICNSEIFPKDLFCIYRKDRTGRKGGGVFLAISVDILSSEQPELDTNCELLWAKVDIIGVKSIYIGAYYKPQENDTESVAELSRSLQRIPTHSNIWLLGDFNLPNYDWVKQELKPNCKFTNTYNNFFDIMNDHNLEQVVHIPTRQENTLDLFYINQPSLVQNIKTLPSLGTSDHDIVFHEMNITMGRKKKTPRKISQYKKADWDKIRIEVKKFQDEYFSLTLTNNTTEEKWTLIKNKIQEITDKNIPSKIMKQKQDIPWLTPEIKRLIRKRDRIHKKIKATKSEKKSDTIKKHRSLKHQVQQKLRTSYWNYIENIIIEDSKLKDSKPSKKFWSFIKNQKSENMGVSPLKETEIVTQTLCSVSFEFYNNTEIKKLSVKEINNAQTFDTLLNANPGGLYDSALGPTDKTDVCGTCGLNFVHCPGHMGHIELPVPVFNPVFFKIMYKTLCGSCFECTRMAVKTINSAVFISQMELLDHGLLTSAMEVEQYGNHLQIEMQDSDEIPDKVNQWVQQQIKDSTIEKDSSKHITAARTSFVTNFLREYLAKQIKCPHCQEKKKKLHHEHFNKILLQHKLSSKDKSKVKKKNDKSNKENEEEEDPGDEEEDQNPSKSTGTQRYLTPTELREHMRGLWTNDKTLLKHLFKALSLNVADQSTDIFFLDVIPVPPSRFRPVARMGDKQFENPQTANLSRLLSDSVIIRQIIDLMDKQNKDKSETVEIPTSLSVVPGKTLVDKLQNGWIFLQTHVNSCYDGELDRLSTEKRNGIKQLLEKKEGLFRKNMMGKRVDFACRSVISPDPSLNTNEIGIPEVFAKKLTFPQPVTPWNVHELRQAVINGPLKHPGASFVVNENGGKVMLSATDKTQREAIAKQLLTPSNNGSMMGCKKVLRHLKNGDVLLLNRQPTLHKSSIQAHKARVLPGEKTLRMHYANCKAYNADFDGDEMNAHFPQNELCRAEAYHIVATDHQYLVPKDGTPLAGLIQDHMIAGASLTMRGRFFNRHDYCQLVYTALGDKHGNIRMLWKISFKTSKSWFINIRMLKPALIRPYILWSGKQVLSTVLINVIPHGKPALHLDGKDKINERSWAEGRKPKYGIHEDVSEDMGESHVIFRDGELLCGVLDKGHYGPTPYGLLYGGVVAGQILTCFGRLFINFLATTRGFSLGVQDILVTKKADDKRTEAIEISNNVGPSAAAEALGFDCLPEQEVMLKALKSAHFNKDDRQLRELDLSMKDKTDRVQNDIARACMGGLEQVFPRNNLQLMVQSGAKGSTVNCMQISCLLGQIELEGRRPPLMLSGKTLPSFCQYDVSPMAGGFVSGRFLTGIRPQEYYFHCMAGREGLVDTAVKTSRSGYLQRCLIKHLEGVMVNYDMTVRDSDGSIVQFNYGEDGLDICKTGFLKQKQFPLLLENKHILESKQGGNKEMEFDKKVKKWQKRIRKWHRNHGNHRDSGFLEFCRENSDIEGDDDTIDSHGRTKGALQLAKMWRNLDTDEKEKYCSNKGPCPDPVTSKYLPFEKNGVFTEKMGSMIEQFAHQELGKLPAGKDVKPEEFTSLLYSKVQQALAQPGESVGLLCSQSIGEPSTQMTLNTFHFAGRGEMNVTLGIPRLREILMVASAAIKTPSMDIPVNNTDEARQVAKHLQMKFNRVLLNEVLRDVNVCEYLKVKGVNKSHRSRVFRVKFNFLPAANYKNKLCVRPKNILHYMETVYIKHLISLIKKKIKELKDARLTSTGTIAQRPPPRVNHDAATALQEDLSDIEEDDGDAVAVKERGRMEEEKEYEDGEEGEDEENKTQAEDIDDPEGEAEVVEMEGTQDDLEEEEMEEGITSTIKVEKKKTEVRINSVLQSSAVVKDYKFDTKKEEWCEVTLQFNILDSKIDLPSLIDLDIRKAVVHEVPGVTRCFLSTQKNGEVHLKTEGINILEVYKYSDFLDISRLYSNDIHAMAERYGIEAAGRVIIKEVQNVFGAYGIDVDYRHLSLLADYMTFEGSYKPFNRVAMETCSSPLQQMSFETTMHFLVNASIHGSHDSLKSPSAQLVTGRLVTCGTGSFELMNRITV</sequence>
<dbReference type="GO" id="GO:0006351">
    <property type="term" value="P:DNA-templated transcription"/>
    <property type="evidence" value="ECO:0007669"/>
    <property type="project" value="InterPro"/>
</dbReference>
<dbReference type="GO" id="GO:0003677">
    <property type="term" value="F:DNA binding"/>
    <property type="evidence" value="ECO:0007669"/>
    <property type="project" value="InterPro"/>
</dbReference>
<dbReference type="Pfam" id="PF04998">
    <property type="entry name" value="RNA_pol_Rpb1_5"/>
    <property type="match status" value="1"/>
</dbReference>
<dbReference type="InterPro" id="IPR015699">
    <property type="entry name" value="DNA-dir_RNA_pol1_lsu_N"/>
</dbReference>
<feature type="compositionally biased region" description="Polar residues" evidence="14">
    <location>
        <begin position="812"/>
        <end position="822"/>
    </location>
</feature>
<feature type="compositionally biased region" description="Acidic residues" evidence="14">
    <location>
        <begin position="1947"/>
        <end position="1957"/>
    </location>
</feature>
<keyword evidence="7 12" id="KW-0863">Zinc-finger</keyword>
<dbReference type="SUPFAM" id="SSF64484">
    <property type="entry name" value="beta and beta-prime subunits of DNA dependent RNA-polymerase"/>
    <property type="match status" value="1"/>
</dbReference>
<dbReference type="Gene3D" id="2.40.40.20">
    <property type="match status" value="1"/>
</dbReference>
<dbReference type="Gene3D" id="3.60.10.10">
    <property type="entry name" value="Endonuclease/exonuclease/phosphatase"/>
    <property type="match status" value="1"/>
</dbReference>
<comment type="caution">
    <text evidence="16">The sequence shown here is derived from an EMBL/GenBank/DDBJ whole genome shotgun (WGS) entry which is preliminary data.</text>
</comment>